<keyword evidence="4 5" id="KW-0067">ATP-binding</keyword>
<protein>
    <recommendedName>
        <fullName evidence="5 6">N5-carboxyaminoimidazole ribonucleotide synthase</fullName>
        <shortName evidence="5 6">N5-CAIR synthase</shortName>
        <ecNumber evidence="5 6">6.3.4.18</ecNumber>
    </recommendedName>
    <alternativeName>
        <fullName evidence="5 6">5-(carboxyamino)imidazole ribonucleotide synthetase</fullName>
    </alternativeName>
</protein>
<keyword evidence="8" id="KW-0456">Lyase</keyword>
<feature type="binding site" evidence="5">
    <location>
        <begin position="154"/>
        <end position="160"/>
    </location>
    <ligand>
        <name>ATP</name>
        <dbReference type="ChEBI" id="CHEBI:30616"/>
    </ligand>
</feature>
<feature type="binding site" evidence="5">
    <location>
        <begin position="185"/>
        <end position="188"/>
    </location>
    <ligand>
        <name>ATP</name>
        <dbReference type="ChEBI" id="CHEBI:30616"/>
    </ligand>
</feature>
<gene>
    <name evidence="5 6 8" type="primary">purK</name>
    <name evidence="8" type="ORF">BBEV_2630</name>
</gene>
<dbReference type="Proteomes" id="UP000094463">
    <property type="component" value="Chromosome"/>
</dbReference>
<dbReference type="FunFam" id="3.30.1490.20:FF:000015">
    <property type="entry name" value="N5-carboxyaminoimidazole ribonucleotide synthase"/>
    <property type="match status" value="1"/>
</dbReference>
<feature type="binding site" evidence="5">
    <location>
        <position position="109"/>
    </location>
    <ligand>
        <name>ATP</name>
        <dbReference type="ChEBI" id="CHEBI:30616"/>
    </ligand>
</feature>
<keyword evidence="3 5" id="KW-0658">Purine biosynthesis</keyword>
<dbReference type="PANTHER" id="PTHR11609:SF5">
    <property type="entry name" value="PHOSPHORIBOSYLAMINOIMIDAZOLE CARBOXYLASE"/>
    <property type="match status" value="1"/>
</dbReference>
<comment type="function">
    <text evidence="6">Catalyzes the ATP-dependent conversion of 5-aminoimidazole ribonucleotide (AIR) and HCO(3)- to N5-carboxyaminoimidazole ribonucleotide (N5-CAIR).</text>
</comment>
<dbReference type="OrthoDB" id="9804625at2"/>
<dbReference type="EC" id="6.3.4.18" evidence="5 6"/>
<dbReference type="InterPro" id="IPR011054">
    <property type="entry name" value="Rudment_hybrid_motif"/>
</dbReference>
<dbReference type="GO" id="GO:0004638">
    <property type="term" value="F:phosphoribosylaminoimidazole carboxylase activity"/>
    <property type="evidence" value="ECO:0007669"/>
    <property type="project" value="InterPro"/>
</dbReference>
<comment type="pathway">
    <text evidence="5 6">Purine metabolism; IMP biosynthesis via de novo pathway; 5-amino-1-(5-phospho-D-ribosyl)imidazole-4-carboxylate from 5-amino-1-(5-phospho-D-ribosyl)imidazole (N5-CAIR route): step 1/2.</text>
</comment>
<dbReference type="AlphaFoldDB" id="A0A1D7QYB4"/>
<evidence type="ECO:0000256" key="4">
    <source>
        <dbReference type="ARBA" id="ARBA00022840"/>
    </source>
</evidence>
<dbReference type="RefSeq" id="WP_069365892.1">
    <property type="nucleotide sequence ID" value="NZ_CP012502.1"/>
</dbReference>
<dbReference type="GO" id="GO:0006189">
    <property type="term" value="P:'de novo' IMP biosynthetic process"/>
    <property type="evidence" value="ECO:0007669"/>
    <property type="project" value="UniProtKB-UniRule"/>
</dbReference>
<dbReference type="InterPro" id="IPR005875">
    <property type="entry name" value="PurK"/>
</dbReference>
<evidence type="ECO:0000256" key="2">
    <source>
        <dbReference type="ARBA" id="ARBA00022741"/>
    </source>
</evidence>
<dbReference type="GO" id="GO:0046872">
    <property type="term" value="F:metal ion binding"/>
    <property type="evidence" value="ECO:0007669"/>
    <property type="project" value="InterPro"/>
</dbReference>
<feature type="binding site" evidence="5">
    <location>
        <position position="216"/>
    </location>
    <ligand>
        <name>ATP</name>
        <dbReference type="ChEBI" id="CHEBI:30616"/>
    </ligand>
</feature>
<evidence type="ECO:0000313" key="9">
    <source>
        <dbReference type="Proteomes" id="UP000094463"/>
    </source>
</evidence>
<comment type="catalytic activity">
    <reaction evidence="5 6">
        <text>5-amino-1-(5-phospho-beta-D-ribosyl)imidazole + hydrogencarbonate + ATP = 5-carboxyamino-1-(5-phospho-D-ribosyl)imidazole + ADP + phosphate + 2 H(+)</text>
        <dbReference type="Rhea" id="RHEA:19317"/>
        <dbReference type="ChEBI" id="CHEBI:15378"/>
        <dbReference type="ChEBI" id="CHEBI:17544"/>
        <dbReference type="ChEBI" id="CHEBI:30616"/>
        <dbReference type="ChEBI" id="CHEBI:43474"/>
        <dbReference type="ChEBI" id="CHEBI:58730"/>
        <dbReference type="ChEBI" id="CHEBI:137981"/>
        <dbReference type="ChEBI" id="CHEBI:456216"/>
        <dbReference type="EC" id="6.3.4.18"/>
    </reaction>
</comment>
<dbReference type="Gene3D" id="3.30.1490.20">
    <property type="entry name" value="ATP-grasp fold, A domain"/>
    <property type="match status" value="1"/>
</dbReference>
<feature type="binding site" evidence="5">
    <location>
        <position position="149"/>
    </location>
    <ligand>
        <name>ATP</name>
        <dbReference type="ChEBI" id="CHEBI:30616"/>
    </ligand>
</feature>
<dbReference type="Gene3D" id="3.30.470.20">
    <property type="entry name" value="ATP-grasp fold, B domain"/>
    <property type="match status" value="1"/>
</dbReference>
<keyword evidence="9" id="KW-1185">Reference proteome</keyword>
<dbReference type="PATRIC" id="fig|632773.3.peg.2767"/>
<feature type="domain" description="ATP-grasp" evidence="7">
    <location>
        <begin position="113"/>
        <end position="300"/>
    </location>
</feature>
<dbReference type="InterPro" id="IPR011761">
    <property type="entry name" value="ATP-grasp"/>
</dbReference>
<dbReference type="HAMAP" id="MF_01928">
    <property type="entry name" value="PurK"/>
    <property type="match status" value="1"/>
</dbReference>
<comment type="subunit">
    <text evidence="5 6">Homodimer.</text>
</comment>
<feature type="binding site" evidence="5">
    <location>
        <position position="193"/>
    </location>
    <ligand>
        <name>ATP</name>
        <dbReference type="ChEBI" id="CHEBI:30616"/>
    </ligand>
</feature>
<dbReference type="InterPro" id="IPR013815">
    <property type="entry name" value="ATP_grasp_subdomain_1"/>
</dbReference>
<dbReference type="SUPFAM" id="SSF52440">
    <property type="entry name" value="PreATP-grasp domain"/>
    <property type="match status" value="1"/>
</dbReference>
<dbReference type="FunFam" id="3.30.470.20:FF:000029">
    <property type="entry name" value="N5-carboxyaminoimidazole ribonucleotide synthase"/>
    <property type="match status" value="1"/>
</dbReference>
<comment type="function">
    <text evidence="5">Catalyzes the ATP-dependent conversion of 5-aminoimidazole ribonucleotide (AIR) and HCO(3)(-) to N5-carboxyaminoimidazole ribonucleotide (N5-CAIR).</text>
</comment>
<proteinExistence type="inferred from homology"/>
<evidence type="ECO:0000256" key="5">
    <source>
        <dbReference type="HAMAP-Rule" id="MF_01928"/>
    </source>
</evidence>
<dbReference type="InterPro" id="IPR016185">
    <property type="entry name" value="PreATP-grasp_dom_sf"/>
</dbReference>
<dbReference type="Gene3D" id="3.40.50.20">
    <property type="match status" value="1"/>
</dbReference>
<dbReference type="SUPFAM" id="SSF56059">
    <property type="entry name" value="Glutathione synthetase ATP-binding domain-like"/>
    <property type="match status" value="1"/>
</dbReference>
<feature type="binding site" evidence="5">
    <location>
        <begin position="270"/>
        <end position="271"/>
    </location>
    <ligand>
        <name>ATP</name>
        <dbReference type="ChEBI" id="CHEBI:30616"/>
    </ligand>
</feature>
<dbReference type="KEGG" id="bbev:BBEV_2630"/>
<evidence type="ECO:0000259" key="7">
    <source>
        <dbReference type="PROSITE" id="PS50975"/>
    </source>
</evidence>
<name>A0A1D7QYB4_9BACI</name>
<reference evidence="8 9" key="1">
    <citation type="submission" date="2015-08" db="EMBL/GenBank/DDBJ databases">
        <title>The complete genome sequence of Bacillus beveridgei MLTeJB.</title>
        <authorList>
            <person name="Hanson T.E."/>
            <person name="Mesa C."/>
            <person name="Basesman S.M."/>
            <person name="Oremland R.S."/>
        </authorList>
    </citation>
    <scope>NUCLEOTIDE SEQUENCE [LARGE SCALE GENOMIC DNA]</scope>
    <source>
        <strain evidence="8 9">MLTeJB</strain>
    </source>
</reference>
<dbReference type="NCBIfam" id="TIGR01161">
    <property type="entry name" value="purK"/>
    <property type="match status" value="1"/>
</dbReference>
<dbReference type="GO" id="GO:0034028">
    <property type="term" value="F:5-(carboxyamino)imidazole ribonucleotide synthase activity"/>
    <property type="evidence" value="ECO:0007669"/>
    <property type="project" value="UniProtKB-UniRule"/>
</dbReference>
<dbReference type="NCBIfam" id="NF004675">
    <property type="entry name" value="PRK06019.1-1"/>
    <property type="match status" value="1"/>
</dbReference>
<dbReference type="Pfam" id="PF22660">
    <property type="entry name" value="RS_preATP-grasp-like"/>
    <property type="match status" value="1"/>
</dbReference>
<evidence type="ECO:0000313" key="8">
    <source>
        <dbReference type="EMBL" id="AOM83968.1"/>
    </source>
</evidence>
<comment type="similarity">
    <text evidence="5 6">Belongs to the PurK/PurT family.</text>
</comment>
<dbReference type="Pfam" id="PF02222">
    <property type="entry name" value="ATP-grasp"/>
    <property type="match status" value="1"/>
</dbReference>
<dbReference type="InterPro" id="IPR003135">
    <property type="entry name" value="ATP-grasp_carboxylate-amine"/>
</dbReference>
<dbReference type="InterPro" id="IPR054350">
    <property type="entry name" value="PurT/PurK_preATP-grasp"/>
</dbReference>
<dbReference type="NCBIfam" id="NF004676">
    <property type="entry name" value="PRK06019.1-2"/>
    <property type="match status" value="1"/>
</dbReference>
<dbReference type="SUPFAM" id="SSF51246">
    <property type="entry name" value="Rudiment single hybrid motif"/>
    <property type="match status" value="1"/>
</dbReference>
<dbReference type="EMBL" id="CP012502">
    <property type="protein sequence ID" value="AOM83968.1"/>
    <property type="molecule type" value="Genomic_DNA"/>
</dbReference>
<dbReference type="STRING" id="632773.BBEV_2630"/>
<dbReference type="GO" id="GO:0005524">
    <property type="term" value="F:ATP binding"/>
    <property type="evidence" value="ECO:0007669"/>
    <property type="project" value="UniProtKB-UniRule"/>
</dbReference>
<dbReference type="Pfam" id="PF17769">
    <property type="entry name" value="PurK_C"/>
    <property type="match status" value="1"/>
</dbReference>
<dbReference type="GO" id="GO:0005829">
    <property type="term" value="C:cytosol"/>
    <property type="evidence" value="ECO:0007669"/>
    <property type="project" value="TreeGrafter"/>
</dbReference>
<dbReference type="PANTHER" id="PTHR11609">
    <property type="entry name" value="PURINE BIOSYNTHESIS PROTEIN 6/7, PUR6/7"/>
    <property type="match status" value="1"/>
</dbReference>
<dbReference type="InterPro" id="IPR040686">
    <property type="entry name" value="PurK_C"/>
</dbReference>
<keyword evidence="2 5" id="KW-0547">Nucleotide-binding</keyword>
<evidence type="ECO:0000256" key="3">
    <source>
        <dbReference type="ARBA" id="ARBA00022755"/>
    </source>
</evidence>
<dbReference type="NCBIfam" id="NF004679">
    <property type="entry name" value="PRK06019.1-5"/>
    <property type="match status" value="1"/>
</dbReference>
<dbReference type="FunFam" id="3.40.50.20:FF:000016">
    <property type="entry name" value="N5-carboxyaminoimidazole ribonucleotide synthase"/>
    <property type="match status" value="1"/>
</dbReference>
<sequence>MNEKQTILPGQTIGILGGGQLGRMMAIAAKEMGYRTAVMEPASDSPCGQVSDTEVIAAYADREGAASLAAVSDVLTFEFENIDGETAEHLADTMYLPQGGNLLQITQDRKKEKEAIEALNIPVAPWAYIETKEDLKSALTTLGVPSVLKTTRGGYDGKGQAVLKDMSDADMAFEGLAGKGPFVLEAFIDFELEISVIVTRGTNGDIATFPVAENIHVNNILHQSIVPARLPQDGQAKAIDLARTLAEKLDMIGTLAVEMFVTTDGEMYVNELAPRPHNSGHYTLNACNISQFGQHVRAICGLPLIHPVLLKPVVMVNLLGEHMEAALQQMTVKAEAHWHLYGKAEARSGRKMGHVNILTDDLADTIEDLETWGIW</sequence>
<evidence type="ECO:0000256" key="1">
    <source>
        <dbReference type="ARBA" id="ARBA00022598"/>
    </source>
</evidence>
<dbReference type="UniPathway" id="UPA00074">
    <property type="reaction ID" value="UER00942"/>
</dbReference>
<evidence type="ECO:0000256" key="6">
    <source>
        <dbReference type="RuleBase" id="RU361200"/>
    </source>
</evidence>
<keyword evidence="1 5" id="KW-0436">Ligase</keyword>
<dbReference type="PROSITE" id="PS50975">
    <property type="entry name" value="ATP_GRASP"/>
    <property type="match status" value="1"/>
</dbReference>
<organism evidence="8 9">
    <name type="scientific">Salisediminibacterium beveridgei</name>
    <dbReference type="NCBI Taxonomy" id="632773"/>
    <lineage>
        <taxon>Bacteria</taxon>
        <taxon>Bacillati</taxon>
        <taxon>Bacillota</taxon>
        <taxon>Bacilli</taxon>
        <taxon>Bacillales</taxon>
        <taxon>Bacillaceae</taxon>
        <taxon>Salisediminibacterium</taxon>
    </lineage>
</organism>
<accession>A0A1D7QYB4</accession>